<dbReference type="Pfam" id="PF00294">
    <property type="entry name" value="PfkB"/>
    <property type="match status" value="1"/>
</dbReference>
<gene>
    <name evidence="7" type="primary">iolC_2</name>
    <name evidence="7" type="ORF">ERS852444_02211</name>
</gene>
<keyword evidence="3" id="KW-0547">Nucleotide-binding</keyword>
<dbReference type="GO" id="GO:0047590">
    <property type="term" value="F:5-dehydro-2-deoxygluconokinase activity"/>
    <property type="evidence" value="ECO:0007669"/>
    <property type="project" value="UniProtKB-EC"/>
</dbReference>
<reference evidence="7 8" key="1">
    <citation type="submission" date="2015-09" db="EMBL/GenBank/DDBJ databases">
        <authorList>
            <consortium name="Pathogen Informatics"/>
        </authorList>
    </citation>
    <scope>NUCLEOTIDE SEQUENCE [LARGE SCALE GENOMIC DNA]</scope>
    <source>
        <strain evidence="7 8">2789STDY5608887</strain>
    </source>
</reference>
<feature type="domain" description="Carbohydrate kinase PfkB" evidence="6">
    <location>
        <begin position="19"/>
        <end position="112"/>
    </location>
</feature>
<dbReference type="AlphaFoldDB" id="A0A173UQP5"/>
<protein>
    <submittedName>
        <fullName evidence="7">5-dehydro-2-deoxygluconokinase</fullName>
        <ecNumber evidence="7">2.7.1.92</ecNumber>
    </submittedName>
</protein>
<accession>A0A173UQP5</accession>
<dbReference type="PANTHER" id="PTHR43085:SF1">
    <property type="entry name" value="PSEUDOURIDINE KINASE-RELATED"/>
    <property type="match status" value="1"/>
</dbReference>
<keyword evidence="4 7" id="KW-0418">Kinase</keyword>
<dbReference type="InterPro" id="IPR011611">
    <property type="entry name" value="PfkB_dom"/>
</dbReference>
<dbReference type="InterPro" id="IPR050306">
    <property type="entry name" value="PfkB_Carbo_kinase"/>
</dbReference>
<dbReference type="PANTHER" id="PTHR43085">
    <property type="entry name" value="HEXOKINASE FAMILY MEMBER"/>
    <property type="match status" value="1"/>
</dbReference>
<proteinExistence type="inferred from homology"/>
<keyword evidence="2 7" id="KW-0808">Transferase</keyword>
<dbReference type="SUPFAM" id="SSF53613">
    <property type="entry name" value="Ribokinase-like"/>
    <property type="match status" value="1"/>
</dbReference>
<sequence length="121" mass="13269">MVSIVEKVPYDAVTHSLYDIVVFGEILIDFTAQGYNENGQMLYARNPGGAPANVAVAAGKLGAHTAFIGKAGKDMHGEFLQEVLKKEKVDTKGLLLDEQYFTTLAFVDVNKEKVEFSQILM</sequence>
<dbReference type="InterPro" id="IPR029056">
    <property type="entry name" value="Ribokinase-like"/>
</dbReference>
<organism evidence="7 8">
    <name type="scientific">Roseburia inulinivorans</name>
    <dbReference type="NCBI Taxonomy" id="360807"/>
    <lineage>
        <taxon>Bacteria</taxon>
        <taxon>Bacillati</taxon>
        <taxon>Bacillota</taxon>
        <taxon>Clostridia</taxon>
        <taxon>Lachnospirales</taxon>
        <taxon>Lachnospiraceae</taxon>
        <taxon>Roseburia</taxon>
    </lineage>
</organism>
<comment type="similarity">
    <text evidence="1">Belongs to the carbohydrate kinase PfkB family.</text>
</comment>
<evidence type="ECO:0000313" key="7">
    <source>
        <dbReference type="EMBL" id="CUN17249.1"/>
    </source>
</evidence>
<dbReference type="RefSeq" id="WP_055170002.1">
    <property type="nucleotide sequence ID" value="NZ_CABJFX010000046.1"/>
</dbReference>
<dbReference type="Gene3D" id="3.40.1190.20">
    <property type="match status" value="1"/>
</dbReference>
<evidence type="ECO:0000256" key="5">
    <source>
        <dbReference type="ARBA" id="ARBA00022840"/>
    </source>
</evidence>
<evidence type="ECO:0000256" key="3">
    <source>
        <dbReference type="ARBA" id="ARBA00022741"/>
    </source>
</evidence>
<evidence type="ECO:0000256" key="4">
    <source>
        <dbReference type="ARBA" id="ARBA00022777"/>
    </source>
</evidence>
<dbReference type="EMBL" id="CYXX01000017">
    <property type="protein sequence ID" value="CUN17249.1"/>
    <property type="molecule type" value="Genomic_DNA"/>
</dbReference>
<evidence type="ECO:0000259" key="6">
    <source>
        <dbReference type="Pfam" id="PF00294"/>
    </source>
</evidence>
<keyword evidence="5" id="KW-0067">ATP-binding</keyword>
<dbReference type="GO" id="GO:0005524">
    <property type="term" value="F:ATP binding"/>
    <property type="evidence" value="ECO:0007669"/>
    <property type="project" value="UniProtKB-KW"/>
</dbReference>
<dbReference type="Proteomes" id="UP000095453">
    <property type="component" value="Unassembled WGS sequence"/>
</dbReference>
<dbReference type="EC" id="2.7.1.92" evidence="7"/>
<evidence type="ECO:0000313" key="8">
    <source>
        <dbReference type="Proteomes" id="UP000095453"/>
    </source>
</evidence>
<name>A0A173UQP5_9FIRM</name>
<evidence type="ECO:0000256" key="1">
    <source>
        <dbReference type="ARBA" id="ARBA00010688"/>
    </source>
</evidence>
<evidence type="ECO:0000256" key="2">
    <source>
        <dbReference type="ARBA" id="ARBA00022679"/>
    </source>
</evidence>